<reference evidence="1" key="1">
    <citation type="submission" date="2021-09" db="EMBL/GenBank/DDBJ databases">
        <authorList>
            <consortium name="AG Swart"/>
            <person name="Singh M."/>
            <person name="Singh A."/>
            <person name="Seah K."/>
            <person name="Emmerich C."/>
        </authorList>
    </citation>
    <scope>NUCLEOTIDE SEQUENCE</scope>
    <source>
        <strain evidence="1">ATCC30299</strain>
    </source>
</reference>
<sequence length="90" mass="10668">MGLFWLGASSAFFAKLLYNKAIRKPYLYKAYHYPTIMLMGGVTMVYYDWYRRLALEYICELEDLNDRQVESRSKMIADPLLKPYDALKSH</sequence>
<dbReference type="EMBL" id="CAJZBQ010000056">
    <property type="protein sequence ID" value="CAG9333130.1"/>
    <property type="molecule type" value="Genomic_DNA"/>
</dbReference>
<dbReference type="AlphaFoldDB" id="A0AAU9K7N7"/>
<organism evidence="1 2">
    <name type="scientific">Blepharisma stoltei</name>
    <dbReference type="NCBI Taxonomy" id="1481888"/>
    <lineage>
        <taxon>Eukaryota</taxon>
        <taxon>Sar</taxon>
        <taxon>Alveolata</taxon>
        <taxon>Ciliophora</taxon>
        <taxon>Postciliodesmatophora</taxon>
        <taxon>Heterotrichea</taxon>
        <taxon>Heterotrichida</taxon>
        <taxon>Blepharismidae</taxon>
        <taxon>Blepharisma</taxon>
    </lineage>
</organism>
<comment type="caution">
    <text evidence="1">The sequence shown here is derived from an EMBL/GenBank/DDBJ whole genome shotgun (WGS) entry which is preliminary data.</text>
</comment>
<keyword evidence="2" id="KW-1185">Reference proteome</keyword>
<gene>
    <name evidence="1" type="ORF">BSTOLATCC_MIC57950</name>
</gene>
<evidence type="ECO:0000313" key="2">
    <source>
        <dbReference type="Proteomes" id="UP001162131"/>
    </source>
</evidence>
<proteinExistence type="predicted"/>
<dbReference type="Proteomes" id="UP001162131">
    <property type="component" value="Unassembled WGS sequence"/>
</dbReference>
<accession>A0AAU9K7N7</accession>
<protein>
    <submittedName>
        <fullName evidence="1">Uncharacterized protein</fullName>
    </submittedName>
</protein>
<evidence type="ECO:0000313" key="1">
    <source>
        <dbReference type="EMBL" id="CAG9333130.1"/>
    </source>
</evidence>
<name>A0AAU9K7N7_9CILI</name>